<dbReference type="EMBL" id="JBBWYZ010000035">
    <property type="protein sequence ID" value="MEK9515276.1"/>
    <property type="molecule type" value="Genomic_DNA"/>
</dbReference>
<name>A0ABU9EUC4_LIMFS</name>
<reference evidence="2 3" key="1">
    <citation type="journal article" date="2024" name="Front. Microbiol.">
        <title>Transcriptomic insights into the dominance of two phototrophs throughout the water column of a tropical hypersaline-alkaline crater lake (Dziani Dzaha, Mayotte).</title>
        <authorList>
            <person name="Duperron S."/>
            <person name="Halary S."/>
            <person name="Bouly J.-P."/>
            <person name="Roussel T."/>
            <person name="Hugoni M."/>
            <person name="Bruto M."/>
            <person name="Oger P."/>
            <person name="Duval C."/>
            <person name="Woo A."/>
            <person name="Jezequiel D."/>
            <person name="Ader M."/>
            <person name="Leboulanger C."/>
            <person name="Agogue H."/>
            <person name="Grossi V."/>
            <person name="Trousselier M."/>
            <person name="Bernard C."/>
        </authorList>
    </citation>
    <scope>NUCLEOTIDE SEQUENCE [LARGE SCALE GENOMIC DNA]</scope>
    <source>
        <strain evidence="2 3">PMC 851.14</strain>
    </source>
</reference>
<accession>A0ABU9EUC4</accession>
<keyword evidence="3" id="KW-1185">Reference proteome</keyword>
<organism evidence="2 3">
    <name type="scientific">Limnospira fusiformis PMC 851.14</name>
    <dbReference type="NCBI Taxonomy" id="2219512"/>
    <lineage>
        <taxon>Bacteria</taxon>
        <taxon>Bacillati</taxon>
        <taxon>Cyanobacteriota</taxon>
        <taxon>Cyanophyceae</taxon>
        <taxon>Oscillatoriophycideae</taxon>
        <taxon>Oscillatoriales</taxon>
        <taxon>Sirenicapillariaceae</taxon>
        <taxon>Limnospira</taxon>
    </lineage>
</organism>
<feature type="domain" description="CobQ/CobB/MinD/ParA nucleotide binding" evidence="1">
    <location>
        <begin position="5"/>
        <end position="164"/>
    </location>
</feature>
<protein>
    <submittedName>
        <fullName evidence="2">AAA family ATPase</fullName>
    </submittedName>
</protein>
<comment type="caution">
    <text evidence="2">The sequence shown here is derived from an EMBL/GenBank/DDBJ whole genome shotgun (WGS) entry which is preliminary data.</text>
</comment>
<dbReference type="InterPro" id="IPR027417">
    <property type="entry name" value="P-loop_NTPase"/>
</dbReference>
<dbReference type="Pfam" id="PF01656">
    <property type="entry name" value="CbiA"/>
    <property type="match status" value="1"/>
</dbReference>
<sequence>MIKYVVNTPKGGVGKTTISTNLALMLAARQKRVWALDLAQGSIMTRILSNSPVFQGGSCKIDTREGQQLPINFPGAKAFDYMVVDTDDYWEYLKDLLEQVNRGWRLIAPVPPDDELALDRVPGDLSILAAAAMSQDKNIPFKIVANKVTTSDQKQRLYEALQKTGIASRLSEYVVPLVEGHPGSFYENSAFAKALDGVLSELG</sequence>
<evidence type="ECO:0000313" key="3">
    <source>
        <dbReference type="Proteomes" id="UP001387447"/>
    </source>
</evidence>
<evidence type="ECO:0000313" key="2">
    <source>
        <dbReference type="EMBL" id="MEK9515276.1"/>
    </source>
</evidence>
<dbReference type="Gene3D" id="3.40.50.300">
    <property type="entry name" value="P-loop containing nucleotide triphosphate hydrolases"/>
    <property type="match status" value="1"/>
</dbReference>
<dbReference type="Proteomes" id="UP001387447">
    <property type="component" value="Unassembled WGS sequence"/>
</dbReference>
<dbReference type="RefSeq" id="WP_006621127.1">
    <property type="nucleotide sequence ID" value="NZ_JBBWYZ010000035.1"/>
</dbReference>
<dbReference type="SUPFAM" id="SSF52540">
    <property type="entry name" value="P-loop containing nucleoside triphosphate hydrolases"/>
    <property type="match status" value="1"/>
</dbReference>
<proteinExistence type="predicted"/>
<evidence type="ECO:0000259" key="1">
    <source>
        <dbReference type="Pfam" id="PF01656"/>
    </source>
</evidence>
<dbReference type="InterPro" id="IPR002586">
    <property type="entry name" value="CobQ/CobB/MinD/ParA_Nub-bd_dom"/>
</dbReference>
<gene>
    <name evidence="2" type="ORF">AAEJ74_27605</name>
</gene>